<gene>
    <name evidence="2" type="ORF">QEJ78_09065</name>
</gene>
<dbReference type="InterPro" id="IPR041277">
    <property type="entry name" value="MBG_Lactobacillales"/>
</dbReference>
<protein>
    <submittedName>
        <fullName evidence="2">MBG domain-containing protein</fullName>
    </submittedName>
</protein>
<feature type="domain" description="MBG" evidence="1">
    <location>
        <begin position="753"/>
        <end position="827"/>
    </location>
</feature>
<dbReference type="EMBL" id="CP123735">
    <property type="protein sequence ID" value="WGO86963.1"/>
    <property type="molecule type" value="Genomic_DNA"/>
</dbReference>
<name>A0AAX3UH05_9LACO</name>
<accession>A0AAX3UH05</accession>
<feature type="domain" description="MBG" evidence="1">
    <location>
        <begin position="422"/>
        <end position="530"/>
    </location>
</feature>
<evidence type="ECO:0000313" key="2">
    <source>
        <dbReference type="EMBL" id="WGO86963.1"/>
    </source>
</evidence>
<dbReference type="Proteomes" id="UP001242513">
    <property type="component" value="Chromosome"/>
</dbReference>
<reference evidence="2" key="2">
    <citation type="submission" date="2023-04" db="EMBL/GenBank/DDBJ databases">
        <authorList>
            <person name="Wang Y."/>
        </authorList>
    </citation>
    <scope>NUCLEOTIDE SEQUENCE</scope>
    <source>
        <strain evidence="2">ZW18</strain>
    </source>
</reference>
<feature type="domain" description="MBG" evidence="1">
    <location>
        <begin position="319"/>
        <end position="419"/>
    </location>
</feature>
<reference evidence="2" key="1">
    <citation type="journal article" date="2022" name="Food Funct.">
        <title>Lactobacillus kefiranofaciens ZW18 from Kefir enhances the anti-tumor effect of anti-programmed cell death 1 (PD-1) immunotherapy by modulating the gut microbiota.</title>
        <authorList>
            <person name="Zhao J."/>
            <person name="Wang Y."/>
            <person name="Wang J."/>
            <person name="Lv M."/>
            <person name="Zhou C."/>
            <person name="Jia L."/>
            <person name="Geng W."/>
        </authorList>
    </citation>
    <scope>NUCLEOTIDE SEQUENCE</scope>
    <source>
        <strain evidence="2">ZW18</strain>
    </source>
</reference>
<evidence type="ECO:0000313" key="3">
    <source>
        <dbReference type="Proteomes" id="UP001242513"/>
    </source>
</evidence>
<dbReference type="Gene3D" id="3.10.20.320">
    <property type="entry name" value="Putative peptidoglycan bound protein (lpxtg motif)"/>
    <property type="match status" value="1"/>
</dbReference>
<feature type="domain" description="MBG" evidence="1">
    <location>
        <begin position="200"/>
        <end position="313"/>
    </location>
</feature>
<dbReference type="RefSeq" id="WP_256330669.1">
    <property type="nucleotide sequence ID" value="NZ_CP123735.1"/>
</dbReference>
<feature type="domain" description="MBG" evidence="1">
    <location>
        <begin position="534"/>
        <end position="638"/>
    </location>
</feature>
<feature type="domain" description="MBG" evidence="1">
    <location>
        <begin position="642"/>
        <end position="739"/>
    </location>
</feature>
<feature type="domain" description="MBG" evidence="1">
    <location>
        <begin position="21"/>
        <end position="92"/>
    </location>
</feature>
<feature type="domain" description="MBG" evidence="1">
    <location>
        <begin position="97"/>
        <end position="196"/>
    </location>
</feature>
<dbReference type="AlphaFoldDB" id="A0AAX3UH05"/>
<sequence length="895" mass="95993">MKYGGDNGYTIFITAPTKPAGATETNEKTPIYINFQLSAGDLDLVTTPGNVGTYQVELSAQGLAHIKTKLGTNYAYPQDAVDVTTHGTLTVKQGQVMVTLTGNDGKTYDAKQTVAGDLKPTKYNVGYLVAIYSPDGHKQTLTLTTDDLQIVGDPTNVGTYQVKLSANGQNKLKNLTGNNGDNYKWTFTPQAHYQITAATAHANLAGSNEKIFNGIAVTTPELNSNGQILVHLTYPGSTEQSTYTLREGDYTWANSSAPIQAGGPYTINLNKDKILQHLQTHLNELAGTGQNDQSNVTISADQLSGKATFTITPKPISNVTIAGDNQNKVYNGQGANLNVSGLHISANGMIAGTPLVDTGLTAGDFDWYDAAGKKLESAPVKVGSYQARLKDSFLDTLKQKNPNYSFDVAKGVINYKITPAPATVTISNSASRDYTGQTTSVADVMDQVSWSSTGFVTGENLNHTDVTANDYTWYTKNADGTYTAMTGEPTHAGTYYLKLNDGAIAQIKRDNPNYSFADNAFTGEFTYTINAVTGTATLSGQNAKTYDGQEISLDDLNSTDGNIEVKFVFPGSTDADVYKLHVGDYIVVNNSADANKTYTVKLSDQGLANLQAALDKYAGNVTLNAGSLKGYASFKINPKDANVTLDGNDGSTYGEPVVINLTQGSFRTNGLVTGQSLNTSGLTTGDYEWVDAQGKKIAAPTNVGTYYIALTKDGLDKLQQANPNYKLTESGRITYVISPADAKIKIVGFEQETTAKINAGNYHLNVPVGIIVPDDLEYGFASTPNQSGTYLISLTPTSMQKLINANPNYNLKLSSTAEFELDATLTIEFQDTDENNKQVGNSITKTGVADSTINDLGLTIPTNYELAPGQTLPEDYTFGTPLEQHLYIKLVHKTK</sequence>
<proteinExistence type="predicted"/>
<dbReference type="Gene3D" id="3.10.430.110">
    <property type="match status" value="8"/>
</dbReference>
<dbReference type="Pfam" id="PF17883">
    <property type="entry name" value="MBG"/>
    <property type="match status" value="8"/>
</dbReference>
<organism evidence="2 3">
    <name type="scientific">Lactobacillus kefiranofaciens</name>
    <dbReference type="NCBI Taxonomy" id="267818"/>
    <lineage>
        <taxon>Bacteria</taxon>
        <taxon>Bacillati</taxon>
        <taxon>Bacillota</taxon>
        <taxon>Bacilli</taxon>
        <taxon>Lactobacillales</taxon>
        <taxon>Lactobacillaceae</taxon>
        <taxon>Lactobacillus</taxon>
    </lineage>
</organism>
<evidence type="ECO:0000259" key="1">
    <source>
        <dbReference type="Pfam" id="PF17883"/>
    </source>
</evidence>